<dbReference type="EMBL" id="CAJVCH010372101">
    <property type="protein sequence ID" value="CAG7816520.1"/>
    <property type="molecule type" value="Genomic_DNA"/>
</dbReference>
<evidence type="ECO:0000256" key="2">
    <source>
        <dbReference type="ARBA" id="ARBA00017294"/>
    </source>
</evidence>
<feature type="region of interest" description="Disordered" evidence="3">
    <location>
        <begin position="25"/>
        <end position="45"/>
    </location>
</feature>
<feature type="region of interest" description="Disordered" evidence="3">
    <location>
        <begin position="556"/>
        <end position="715"/>
    </location>
</feature>
<evidence type="ECO:0000256" key="1">
    <source>
        <dbReference type="ARBA" id="ARBA00007473"/>
    </source>
</evidence>
<organism evidence="5 6">
    <name type="scientific">Allacma fusca</name>
    <dbReference type="NCBI Taxonomy" id="39272"/>
    <lineage>
        <taxon>Eukaryota</taxon>
        <taxon>Metazoa</taxon>
        <taxon>Ecdysozoa</taxon>
        <taxon>Arthropoda</taxon>
        <taxon>Hexapoda</taxon>
        <taxon>Collembola</taxon>
        <taxon>Symphypleona</taxon>
        <taxon>Sminthuridae</taxon>
        <taxon>Allacma</taxon>
    </lineage>
</organism>
<dbReference type="GO" id="GO:0000447">
    <property type="term" value="P:endonucleolytic cleavage in ITS1 to separate SSU-rRNA from 5.8S rRNA and LSU-rRNA from tricistronic rRNA transcript (SSU-rRNA, 5.8S rRNA, LSU-rRNA)"/>
    <property type="evidence" value="ECO:0007669"/>
    <property type="project" value="TreeGrafter"/>
</dbReference>
<gene>
    <name evidence="5" type="ORF">AFUS01_LOCUS27137</name>
</gene>
<feature type="compositionally biased region" description="Acidic residues" evidence="3">
    <location>
        <begin position="372"/>
        <end position="390"/>
    </location>
</feature>
<dbReference type="Pfam" id="PF05178">
    <property type="entry name" value="Kri1"/>
    <property type="match status" value="1"/>
</dbReference>
<feature type="compositionally biased region" description="Acidic residues" evidence="3">
    <location>
        <begin position="346"/>
        <end position="355"/>
    </location>
</feature>
<keyword evidence="6" id="KW-1185">Reference proteome</keyword>
<dbReference type="PANTHER" id="PTHR14490">
    <property type="entry name" value="ZINC FINGER, ZZ TYPE"/>
    <property type="match status" value="1"/>
</dbReference>
<evidence type="ECO:0000256" key="3">
    <source>
        <dbReference type="SAM" id="MobiDB-lite"/>
    </source>
</evidence>
<evidence type="ECO:0000313" key="5">
    <source>
        <dbReference type="EMBL" id="CAG7816520.1"/>
    </source>
</evidence>
<feature type="compositionally biased region" description="Acidic residues" evidence="3">
    <location>
        <begin position="30"/>
        <end position="45"/>
    </location>
</feature>
<dbReference type="GO" id="GO:0030686">
    <property type="term" value="C:90S preribosome"/>
    <property type="evidence" value="ECO:0007669"/>
    <property type="project" value="TreeGrafter"/>
</dbReference>
<dbReference type="AlphaFoldDB" id="A0A8J2PIC0"/>
<feature type="compositionally biased region" description="Acidic residues" evidence="3">
    <location>
        <begin position="398"/>
        <end position="407"/>
    </location>
</feature>
<dbReference type="Pfam" id="PF12936">
    <property type="entry name" value="Kri1_C"/>
    <property type="match status" value="1"/>
</dbReference>
<dbReference type="Proteomes" id="UP000708208">
    <property type="component" value="Unassembled WGS sequence"/>
</dbReference>
<feature type="domain" description="Kri1-like C-terminal" evidence="4">
    <location>
        <begin position="481"/>
        <end position="565"/>
    </location>
</feature>
<dbReference type="OrthoDB" id="10252032at2759"/>
<feature type="compositionally biased region" description="Basic and acidic residues" evidence="3">
    <location>
        <begin position="286"/>
        <end position="318"/>
    </location>
</feature>
<sequence>MTINKNYAENYDRWRGGEELQKLKDRYGDLEEEEESSTSEEEWTEDKEKEFFKTFSLLKKKDPKIYDSNVQFFQTDASPLQTAGKKDKKDGKVFLIKDHERKMLLENGADYEDKDDVKVKIEPSYVEEQANIKKGFSDALKTIDSDEEGDNYMKSDLLKKRKKTFKEEEVEQDDYRQWLKGEVVKIKKGGVVDELKFLKEYWNDPNLNADEKFLRDYILNRKYQDVDDSNYIPTYDEVVHDSDDEGLSGDEQNLQKMEEFEHKYNFRFEEPDQDFIKRYPRTVESSLRRSEDKRKRQREAAKERKDAEKEKKREEIQRLKALKRNEILEKLKQLESITGDPKLTFEDEDIEGDFDPEAHDRKMQKIFSDEFYGQDDEEKPVFPSDEELDEEWKAYCPSEEDSDEEPEPEVKKSKKKKKIVTNSDNEDLPQEPVPGPSKKSSVVEELIEASKGRRGKKKKTSVFLEALERSKPKFNPELHQTYEDYFDEYYKLDFEDLIGDIPCRFKYRKVTPNSFGLNMNEILNAPDRELNQWSSLRKTYQYRTPEEENYDLQAYEKKASSKKKQQILPSLYIEEEENEEEDAPPTTPESSKKKKKNKKKKKKPKADIVLEVAEPEPNVLEDAPAQVQKSEKKKKKKKKIEATPENAEFAVVDHGTEESPSKLTNETKTEQLNKLEENGQNKKFGEKRKHNDSGGTEDVKAKKKKHKGKKDFSNSLTVDDDRLRAYGINPTNPLSRKFSVQPYVRIYKSFSKVM</sequence>
<comment type="caution">
    <text evidence="5">The sequence shown here is derived from an EMBL/GenBank/DDBJ whole genome shotgun (WGS) entry which is preliminary data.</text>
</comment>
<dbReference type="InterPro" id="IPR024626">
    <property type="entry name" value="Kri1-like_C"/>
</dbReference>
<accession>A0A8J2PIC0</accession>
<dbReference type="InterPro" id="IPR018034">
    <property type="entry name" value="Kri1"/>
</dbReference>
<comment type="similarity">
    <text evidence="1">Belongs to the KRI1 family.</text>
</comment>
<reference evidence="5" key="1">
    <citation type="submission" date="2021-06" db="EMBL/GenBank/DDBJ databases">
        <authorList>
            <person name="Hodson N. C."/>
            <person name="Mongue J. A."/>
            <person name="Jaron S. K."/>
        </authorList>
    </citation>
    <scope>NUCLEOTIDE SEQUENCE</scope>
</reference>
<feature type="compositionally biased region" description="Acidic residues" evidence="3">
    <location>
        <begin position="573"/>
        <end position="583"/>
    </location>
</feature>
<proteinExistence type="inferred from homology"/>
<feature type="compositionally biased region" description="Basic residues" evidence="3">
    <location>
        <begin position="592"/>
        <end position="604"/>
    </location>
</feature>
<feature type="region of interest" description="Disordered" evidence="3">
    <location>
        <begin position="332"/>
        <end position="459"/>
    </location>
</feature>
<protein>
    <recommendedName>
        <fullName evidence="2">Protein KRI1 homolog</fullName>
    </recommendedName>
</protein>
<dbReference type="PANTHER" id="PTHR14490:SF5">
    <property type="entry name" value="PROTEIN KRI1 HOMOLOG"/>
    <property type="match status" value="1"/>
</dbReference>
<feature type="compositionally biased region" description="Basic and acidic residues" evidence="3">
    <location>
        <begin position="654"/>
        <end position="700"/>
    </location>
</feature>
<dbReference type="GO" id="GO:0005730">
    <property type="term" value="C:nucleolus"/>
    <property type="evidence" value="ECO:0007669"/>
    <property type="project" value="TreeGrafter"/>
</dbReference>
<evidence type="ECO:0000313" key="6">
    <source>
        <dbReference type="Proteomes" id="UP000708208"/>
    </source>
</evidence>
<name>A0A8J2PIC0_9HEXA</name>
<evidence type="ECO:0000259" key="4">
    <source>
        <dbReference type="Pfam" id="PF12936"/>
    </source>
</evidence>
<feature type="region of interest" description="Disordered" evidence="3">
    <location>
        <begin position="277"/>
        <end position="318"/>
    </location>
</feature>